<feature type="non-terminal residue" evidence="3">
    <location>
        <position position="329"/>
    </location>
</feature>
<feature type="chain" id="PRO_5032896906" evidence="2">
    <location>
        <begin position="27"/>
        <end position="329"/>
    </location>
</feature>
<proteinExistence type="predicted"/>
<dbReference type="Proteomes" id="UP000652761">
    <property type="component" value="Unassembled WGS sequence"/>
</dbReference>
<keyword evidence="1" id="KW-0472">Membrane</keyword>
<dbReference type="PANTHER" id="PTHR31414:SF15">
    <property type="entry name" value="PLASMA MEMBRANE FUSION PROTEIN"/>
    <property type="match status" value="1"/>
</dbReference>
<keyword evidence="4" id="KW-1185">Reference proteome</keyword>
<keyword evidence="1" id="KW-0812">Transmembrane</keyword>
<organism evidence="3 4">
    <name type="scientific">Colocasia esculenta</name>
    <name type="common">Wild taro</name>
    <name type="synonym">Arum esculentum</name>
    <dbReference type="NCBI Taxonomy" id="4460"/>
    <lineage>
        <taxon>Eukaryota</taxon>
        <taxon>Viridiplantae</taxon>
        <taxon>Streptophyta</taxon>
        <taxon>Embryophyta</taxon>
        <taxon>Tracheophyta</taxon>
        <taxon>Spermatophyta</taxon>
        <taxon>Magnoliopsida</taxon>
        <taxon>Liliopsida</taxon>
        <taxon>Araceae</taxon>
        <taxon>Aroideae</taxon>
        <taxon>Colocasieae</taxon>
        <taxon>Colocasia</taxon>
    </lineage>
</organism>
<evidence type="ECO:0000313" key="3">
    <source>
        <dbReference type="EMBL" id="MQL83758.1"/>
    </source>
</evidence>
<evidence type="ECO:0000256" key="2">
    <source>
        <dbReference type="SAM" id="SignalP"/>
    </source>
</evidence>
<keyword evidence="1" id="KW-1133">Transmembrane helix</keyword>
<dbReference type="EMBL" id="NMUH01000716">
    <property type="protein sequence ID" value="MQL83758.1"/>
    <property type="molecule type" value="Genomic_DNA"/>
</dbReference>
<dbReference type="OrthoDB" id="1937321at2759"/>
<comment type="caution">
    <text evidence="3">The sequence shown here is derived from an EMBL/GenBank/DDBJ whole genome shotgun (WGS) entry which is preliminary data.</text>
</comment>
<accession>A0A843UJS5</accession>
<dbReference type="AlphaFoldDB" id="A0A843UJS5"/>
<reference evidence="3" key="1">
    <citation type="submission" date="2017-07" db="EMBL/GenBank/DDBJ databases">
        <title>Taro Niue Genome Assembly and Annotation.</title>
        <authorList>
            <person name="Atibalentja N."/>
            <person name="Keating K."/>
            <person name="Fields C.J."/>
        </authorList>
    </citation>
    <scope>NUCLEOTIDE SEQUENCE</scope>
    <source>
        <strain evidence="3">Niue_2</strain>
        <tissue evidence="3">Leaf</tissue>
    </source>
</reference>
<evidence type="ECO:0000313" key="4">
    <source>
        <dbReference type="Proteomes" id="UP000652761"/>
    </source>
</evidence>
<dbReference type="GO" id="GO:0005886">
    <property type="term" value="C:plasma membrane"/>
    <property type="evidence" value="ECO:0007669"/>
    <property type="project" value="TreeGrafter"/>
</dbReference>
<sequence length="329" mass="36749">MAFSSASRHPALLLLVFTFCLAVSYGFQNAPTFQIATIRGAYAEQALARRSAAEDVVPSPSVSPLPNTSFALASERTRRRDPLDDYKHYTGGWNLSDQHYWASVGFTSATLFLIGILWFLGFGLALIIIGFYYCCCRRRNFSYSRKAYALSLVLLIFFTCAAIIGCVVLYTGQGKFHSCTSDTLDYIVGQANYTVEKLKNFSDYLAAAKAINVDKIFLSEDVRKNIDAIETKLHSSANDLGYRTKDNSRKIEDVLDSDTGSNHYCSCDASFSIPWILIFNPWAAISCVHLGPRWMGSCSWHLHLVWCFSPFSQVSFLELVKPCSIIGDQ</sequence>
<evidence type="ECO:0000256" key="1">
    <source>
        <dbReference type="SAM" id="Phobius"/>
    </source>
</evidence>
<keyword evidence="2" id="KW-0732">Signal</keyword>
<feature type="signal peptide" evidence="2">
    <location>
        <begin position="1"/>
        <end position="26"/>
    </location>
</feature>
<feature type="transmembrane region" description="Helical" evidence="1">
    <location>
        <begin position="147"/>
        <end position="170"/>
    </location>
</feature>
<protein>
    <submittedName>
        <fullName evidence="3">Uncharacterized protein</fullName>
    </submittedName>
</protein>
<feature type="transmembrane region" description="Helical" evidence="1">
    <location>
        <begin position="111"/>
        <end position="135"/>
    </location>
</feature>
<dbReference type="PANTHER" id="PTHR31414">
    <property type="entry name" value="TRANSMEMBRANE PROTEIN DDB_G0292058"/>
    <property type="match status" value="1"/>
</dbReference>
<dbReference type="InterPro" id="IPR040283">
    <property type="entry name" value="DDB_G0292058-like"/>
</dbReference>
<gene>
    <name evidence="3" type="ORF">Taro_016246</name>
</gene>
<dbReference type="GO" id="GO:0009506">
    <property type="term" value="C:plasmodesma"/>
    <property type="evidence" value="ECO:0007669"/>
    <property type="project" value="TreeGrafter"/>
</dbReference>
<name>A0A843UJS5_COLES</name>